<gene>
    <name evidence="1" type="ORF">HKW66_Vig0167840</name>
</gene>
<comment type="caution">
    <text evidence="1">The sequence shown here is derived from an EMBL/GenBank/DDBJ whole genome shotgun (WGS) entry which is preliminary data.</text>
</comment>
<reference evidence="1 2" key="1">
    <citation type="submission" date="2020-05" db="EMBL/GenBank/DDBJ databases">
        <title>Vigna angularis (adzuki bean) Var. LongXiaoDou No. 4 denovo assembly.</title>
        <authorList>
            <person name="Xiang H."/>
        </authorList>
    </citation>
    <scope>NUCLEOTIDE SEQUENCE [LARGE SCALE GENOMIC DNA]</scope>
    <source>
        <tissue evidence="1">Leaf</tissue>
    </source>
</reference>
<evidence type="ECO:0000313" key="2">
    <source>
        <dbReference type="Proteomes" id="UP000743370"/>
    </source>
</evidence>
<proteinExistence type="predicted"/>
<sequence length="149" mass="16957">MFLSEHSSKVHQQIPIYGEVEKRYTHDPLLSQFIHSILSGAAYLFDRPIARVIVGDHDILVSKENLQIIEGDDLEGFASFKSSIRRDSASHKSVLDDPFISAQTNNHALINSRSQIRMNSTVCSCEHRPNEHTLRDSLDLLETRRCTIQ</sequence>
<organism evidence="1 2">
    <name type="scientific">Phaseolus angularis</name>
    <name type="common">Azuki bean</name>
    <name type="synonym">Vigna angularis</name>
    <dbReference type="NCBI Taxonomy" id="3914"/>
    <lineage>
        <taxon>Eukaryota</taxon>
        <taxon>Viridiplantae</taxon>
        <taxon>Streptophyta</taxon>
        <taxon>Embryophyta</taxon>
        <taxon>Tracheophyta</taxon>
        <taxon>Spermatophyta</taxon>
        <taxon>Magnoliopsida</taxon>
        <taxon>eudicotyledons</taxon>
        <taxon>Gunneridae</taxon>
        <taxon>Pentapetalae</taxon>
        <taxon>rosids</taxon>
        <taxon>fabids</taxon>
        <taxon>Fabales</taxon>
        <taxon>Fabaceae</taxon>
        <taxon>Papilionoideae</taxon>
        <taxon>50 kb inversion clade</taxon>
        <taxon>NPAAA clade</taxon>
        <taxon>indigoferoid/millettioid clade</taxon>
        <taxon>Phaseoleae</taxon>
        <taxon>Vigna</taxon>
    </lineage>
</organism>
<evidence type="ECO:0000313" key="1">
    <source>
        <dbReference type="EMBL" id="KAG2380005.1"/>
    </source>
</evidence>
<protein>
    <submittedName>
        <fullName evidence="1">Uncharacterized protein</fullName>
    </submittedName>
</protein>
<dbReference type="Proteomes" id="UP000743370">
    <property type="component" value="Unassembled WGS sequence"/>
</dbReference>
<dbReference type="EMBL" id="JABFOF010000009">
    <property type="protein sequence ID" value="KAG2380005.1"/>
    <property type="molecule type" value="Genomic_DNA"/>
</dbReference>
<dbReference type="AlphaFoldDB" id="A0A8T0JP19"/>
<accession>A0A8T0JP19</accession>
<name>A0A8T0JP19_PHAAN</name>